<sequence>MPKFVTPDPNDRSPNNPSIIVEANQVLGLYNQANGTDRTRVVESVKTWFENKMHDEGWTEVHFSGNQCLLSVEIPPIPRANSSDNGTDE</sequence>
<protein>
    <submittedName>
        <fullName evidence="1">Uncharacterized protein</fullName>
    </submittedName>
</protein>
<proteinExistence type="predicted"/>
<dbReference type="Proteomes" id="UP001236303">
    <property type="component" value="Unassembled WGS sequence"/>
</dbReference>
<name>A0AAW6Y9T4_NEISU</name>
<gene>
    <name evidence="1" type="ORF">QP451_08985</name>
</gene>
<evidence type="ECO:0000313" key="1">
    <source>
        <dbReference type="EMBL" id="MDK7243157.1"/>
    </source>
</evidence>
<accession>A0AAW6Y9T4</accession>
<evidence type="ECO:0000313" key="2">
    <source>
        <dbReference type="Proteomes" id="UP001236303"/>
    </source>
</evidence>
<dbReference type="AlphaFoldDB" id="A0AAW6Y9T4"/>
<dbReference type="EMBL" id="JASOPA010000009">
    <property type="protein sequence ID" value="MDK7243157.1"/>
    <property type="molecule type" value="Genomic_DNA"/>
</dbReference>
<comment type="caution">
    <text evidence="1">The sequence shown here is derived from an EMBL/GenBank/DDBJ whole genome shotgun (WGS) entry which is preliminary data.</text>
</comment>
<reference evidence="1" key="1">
    <citation type="submission" date="2023-05" db="EMBL/GenBank/DDBJ databases">
        <title>Cataloging the Phylogenetic Diversity of Human Bladder Bacteria.</title>
        <authorList>
            <person name="Du J."/>
        </authorList>
    </citation>
    <scope>NUCLEOTIDE SEQUENCE</scope>
    <source>
        <strain evidence="1">UMB1050</strain>
    </source>
</reference>
<organism evidence="1 2">
    <name type="scientific">Neisseria subflava</name>
    <dbReference type="NCBI Taxonomy" id="28449"/>
    <lineage>
        <taxon>Bacteria</taxon>
        <taxon>Pseudomonadati</taxon>
        <taxon>Pseudomonadota</taxon>
        <taxon>Betaproteobacteria</taxon>
        <taxon>Neisseriales</taxon>
        <taxon>Neisseriaceae</taxon>
        <taxon>Neisseria</taxon>
    </lineage>
</organism>
<dbReference type="RefSeq" id="WP_070646008.1">
    <property type="nucleotide sequence ID" value="NZ_JASOPA010000009.1"/>
</dbReference>